<organism evidence="3 4">
    <name type="scientific">Hymenoscyphus albidus</name>
    <dbReference type="NCBI Taxonomy" id="595503"/>
    <lineage>
        <taxon>Eukaryota</taxon>
        <taxon>Fungi</taxon>
        <taxon>Dikarya</taxon>
        <taxon>Ascomycota</taxon>
        <taxon>Pezizomycotina</taxon>
        <taxon>Leotiomycetes</taxon>
        <taxon>Helotiales</taxon>
        <taxon>Helotiaceae</taxon>
        <taxon>Hymenoscyphus</taxon>
    </lineage>
</organism>
<name>A0A9N9LWS0_9HELO</name>
<dbReference type="GO" id="GO:0005524">
    <property type="term" value="F:ATP binding"/>
    <property type="evidence" value="ECO:0007669"/>
    <property type="project" value="InterPro"/>
</dbReference>
<keyword evidence="1" id="KW-0812">Transmembrane</keyword>
<gene>
    <name evidence="3" type="ORF">HYALB_00000965</name>
</gene>
<feature type="transmembrane region" description="Helical" evidence="1">
    <location>
        <begin position="63"/>
        <end position="81"/>
    </location>
</feature>
<keyword evidence="1" id="KW-0472">Membrane</keyword>
<reference evidence="3" key="1">
    <citation type="submission" date="2021-07" db="EMBL/GenBank/DDBJ databases">
        <authorList>
            <person name="Durling M."/>
        </authorList>
    </citation>
    <scope>NUCLEOTIDE SEQUENCE</scope>
</reference>
<sequence>MTCIYIVVESARSATPWNREENRKKRKKSAMVWKAEQRKFEMSQKEHQQQQKLNIWRLGMRKLYGCSGLLICSLVLLRVVYIHDRYMAITVLLETQRLLQQLLKLYDSVGTFQKGWIDCERIINIEGETPNQQNIVYIRPTVAFDTVIGSVNLLNRQCNPISHTKIDGLDSDSRWHLIKVLRGIEKLTWGTIRLDHQDITTYSSQALRESIGILPSKFPTTGNDTCHTFLLNGFDYNEDEIRAACIKVNIDKKIQSFSSNYSTYITALTKQELRRLGLARLLLQRTELWVLDGDIIPLDDTEIFSLSKTLNVVFDSKTVITLR</sequence>
<keyword evidence="4" id="KW-1185">Reference proteome</keyword>
<proteinExistence type="predicted"/>
<evidence type="ECO:0000256" key="1">
    <source>
        <dbReference type="SAM" id="Phobius"/>
    </source>
</evidence>
<dbReference type="Pfam" id="PF00005">
    <property type="entry name" value="ABC_tran"/>
    <property type="match status" value="1"/>
</dbReference>
<feature type="domain" description="ABC transporter" evidence="2">
    <location>
        <begin position="177"/>
        <end position="292"/>
    </location>
</feature>
<evidence type="ECO:0000313" key="3">
    <source>
        <dbReference type="EMBL" id="CAG8982685.1"/>
    </source>
</evidence>
<accession>A0A9N9LWS0</accession>
<comment type="caution">
    <text evidence="3">The sequence shown here is derived from an EMBL/GenBank/DDBJ whole genome shotgun (WGS) entry which is preliminary data.</text>
</comment>
<dbReference type="AlphaFoldDB" id="A0A9N9LWS0"/>
<dbReference type="EMBL" id="CAJVRM010000684">
    <property type="protein sequence ID" value="CAG8982685.1"/>
    <property type="molecule type" value="Genomic_DNA"/>
</dbReference>
<keyword evidence="1" id="KW-1133">Transmembrane helix</keyword>
<dbReference type="GO" id="GO:0016887">
    <property type="term" value="F:ATP hydrolysis activity"/>
    <property type="evidence" value="ECO:0007669"/>
    <property type="project" value="InterPro"/>
</dbReference>
<dbReference type="Gene3D" id="3.40.50.300">
    <property type="entry name" value="P-loop containing nucleotide triphosphate hydrolases"/>
    <property type="match status" value="1"/>
</dbReference>
<dbReference type="InterPro" id="IPR003439">
    <property type="entry name" value="ABC_transporter-like_ATP-bd"/>
</dbReference>
<evidence type="ECO:0000259" key="2">
    <source>
        <dbReference type="Pfam" id="PF00005"/>
    </source>
</evidence>
<dbReference type="Proteomes" id="UP000701801">
    <property type="component" value="Unassembled WGS sequence"/>
</dbReference>
<dbReference type="InterPro" id="IPR027417">
    <property type="entry name" value="P-loop_NTPase"/>
</dbReference>
<protein>
    <recommendedName>
        <fullName evidence="2">ABC transporter domain-containing protein</fullName>
    </recommendedName>
</protein>
<evidence type="ECO:0000313" key="4">
    <source>
        <dbReference type="Proteomes" id="UP000701801"/>
    </source>
</evidence>
<dbReference type="SUPFAM" id="SSF52540">
    <property type="entry name" value="P-loop containing nucleoside triphosphate hydrolases"/>
    <property type="match status" value="1"/>
</dbReference>